<dbReference type="GO" id="GO:0071972">
    <property type="term" value="F:peptidoglycan L,D-transpeptidase activity"/>
    <property type="evidence" value="ECO:0007669"/>
    <property type="project" value="TreeGrafter"/>
</dbReference>
<dbReference type="InterPro" id="IPR005311">
    <property type="entry name" value="PBP_dimer"/>
</dbReference>
<comment type="caution">
    <text evidence="9">The sequence shown here is derived from an EMBL/GenBank/DDBJ whole genome shotgun (WGS) entry which is preliminary data.</text>
</comment>
<dbReference type="Pfam" id="PF00905">
    <property type="entry name" value="Transpeptidase"/>
    <property type="match status" value="1"/>
</dbReference>
<dbReference type="PANTHER" id="PTHR30627:SF24">
    <property type="entry name" value="PENICILLIN-BINDING PROTEIN 4B"/>
    <property type="match status" value="1"/>
</dbReference>
<dbReference type="InterPro" id="IPR050515">
    <property type="entry name" value="Beta-lactam/transpept"/>
</dbReference>
<dbReference type="GO" id="GO:0008658">
    <property type="term" value="F:penicillin binding"/>
    <property type="evidence" value="ECO:0007669"/>
    <property type="project" value="InterPro"/>
</dbReference>
<evidence type="ECO:0000259" key="7">
    <source>
        <dbReference type="Pfam" id="PF00905"/>
    </source>
</evidence>
<evidence type="ECO:0000256" key="4">
    <source>
        <dbReference type="ARBA" id="ARBA00012448"/>
    </source>
</evidence>
<dbReference type="InterPro" id="IPR001460">
    <property type="entry name" value="PCN-bd_Tpept"/>
</dbReference>
<comment type="pathway">
    <text evidence="2">Cell wall biogenesis; peptidoglycan biosynthesis.</text>
</comment>
<evidence type="ECO:0000256" key="5">
    <source>
        <dbReference type="ARBA" id="ARBA00023136"/>
    </source>
</evidence>
<evidence type="ECO:0000256" key="3">
    <source>
        <dbReference type="ARBA" id="ARBA00007171"/>
    </source>
</evidence>
<sequence length="584" mass="66226">MKIKRRIIITLLCFTCIMLLLLGRLVQIQLISTESFTDKHINLIEKSVTQRTQAVTVDDGRGRFIDRNGVELGEEKYPVLIIFPFLQIKNDMLEKIAHIISVPGQDINLQMKDKRKPFIFQRGDKPFQLTKEQVEKINRADMLGMVATEVRVKQIPEAEHLIGAVGENENEFQKRYGEMKKLPIQTPIGISGLQQSFDEFLMTDGETKVLYPVDRQGEPIFGKRAKYTSPGNPFYPVTIQTTIEKSLQQKAEELVQMHGIKNGGLVLLDVKKSEILAMVSKPSLQTNDKRAYQKTMENQMLIPHFPGSVFKTVIAAAAIDNDIIQSHRMFNCDTDPYGENTPQVMMGKLSFTESFARSCNRTFAVLGDELMQKDKHVMETYLEALGAGETVGWKGRVFHTPGLKQLIEEKKATVWNGEENKVSHKVIAQTAIGQKDVRISPLAVANMMATIARNGEKKEVKAVKEIRYKNGTRFFHFEDHKLEGRQLSYHTVKQVQSLLRKVVTMEKGTGTTFQSLPLSVAGKSGTAQTGKGNRVNRWFAGYFPYENPRYALVVVDLETNNEQNTVTPIFKEFVEEIAHLESRR</sequence>
<dbReference type="GO" id="GO:0009002">
    <property type="term" value="F:serine-type D-Ala-D-Ala carboxypeptidase activity"/>
    <property type="evidence" value="ECO:0007669"/>
    <property type="project" value="UniProtKB-EC"/>
</dbReference>
<dbReference type="Gene3D" id="3.40.710.10">
    <property type="entry name" value="DD-peptidase/beta-lactamase superfamily"/>
    <property type="match status" value="1"/>
</dbReference>
<reference evidence="9 10" key="1">
    <citation type="submission" date="2017-09" db="EMBL/GenBank/DDBJ databases">
        <title>Large-scale bioinformatics analysis of Bacillus genomes uncovers conserved roles of natural products in bacterial physiology.</title>
        <authorList>
            <consortium name="Agbiome Team Llc"/>
            <person name="Bleich R.M."/>
            <person name="Grubbs K.J."/>
            <person name="Santa Maria K.C."/>
            <person name="Allen S.E."/>
            <person name="Farag S."/>
            <person name="Shank E.A."/>
            <person name="Bowers A."/>
        </authorList>
    </citation>
    <scope>NUCLEOTIDE SEQUENCE [LARGE SCALE GENOMIC DNA]</scope>
    <source>
        <strain evidence="9 10">AFS009893</strain>
    </source>
</reference>
<dbReference type="GO" id="GO:0005886">
    <property type="term" value="C:plasma membrane"/>
    <property type="evidence" value="ECO:0007669"/>
    <property type="project" value="TreeGrafter"/>
</dbReference>
<dbReference type="Proteomes" id="UP000219775">
    <property type="component" value="Unassembled WGS sequence"/>
</dbReference>
<dbReference type="InterPro" id="IPR036138">
    <property type="entry name" value="PBP_dimer_sf"/>
</dbReference>
<dbReference type="GO" id="GO:0071555">
    <property type="term" value="P:cell wall organization"/>
    <property type="evidence" value="ECO:0007669"/>
    <property type="project" value="TreeGrafter"/>
</dbReference>
<dbReference type="AlphaFoldDB" id="A0A2A8C6K8"/>
<dbReference type="RefSeq" id="WP_098128947.1">
    <property type="nucleotide sequence ID" value="NZ_NUDP01000037.1"/>
</dbReference>
<evidence type="ECO:0000256" key="2">
    <source>
        <dbReference type="ARBA" id="ARBA00004752"/>
    </source>
</evidence>
<dbReference type="Gene3D" id="3.90.1310.10">
    <property type="entry name" value="Penicillin-binding protein 2a (Domain 2)"/>
    <property type="match status" value="1"/>
</dbReference>
<evidence type="ECO:0000259" key="8">
    <source>
        <dbReference type="Pfam" id="PF03717"/>
    </source>
</evidence>
<evidence type="ECO:0000313" key="10">
    <source>
        <dbReference type="Proteomes" id="UP000219775"/>
    </source>
</evidence>
<keyword evidence="5" id="KW-0472">Membrane</keyword>
<gene>
    <name evidence="9" type="ORF">CN613_11335</name>
</gene>
<feature type="domain" description="Penicillin-binding protein transpeptidase" evidence="7">
    <location>
        <begin position="263"/>
        <end position="574"/>
    </location>
</feature>
<dbReference type="Pfam" id="PF03717">
    <property type="entry name" value="PBP_dimer"/>
    <property type="match status" value="1"/>
</dbReference>
<accession>A0A2A8C6K8</accession>
<protein>
    <recommendedName>
        <fullName evidence="4">serine-type D-Ala-D-Ala carboxypeptidase</fullName>
        <ecNumber evidence="4">3.4.16.4</ecNumber>
    </recommendedName>
</protein>
<dbReference type="InterPro" id="IPR012338">
    <property type="entry name" value="Beta-lactam/transpept-like"/>
</dbReference>
<feature type="domain" description="Penicillin-binding protein dimerisation" evidence="8">
    <location>
        <begin position="61"/>
        <end position="220"/>
    </location>
</feature>
<evidence type="ECO:0000256" key="6">
    <source>
        <dbReference type="ARBA" id="ARBA00034000"/>
    </source>
</evidence>
<evidence type="ECO:0000313" key="9">
    <source>
        <dbReference type="EMBL" id="PEM69976.1"/>
    </source>
</evidence>
<dbReference type="EMBL" id="NUDP01000037">
    <property type="protein sequence ID" value="PEM69976.1"/>
    <property type="molecule type" value="Genomic_DNA"/>
</dbReference>
<dbReference type="SUPFAM" id="SSF56519">
    <property type="entry name" value="Penicillin binding protein dimerisation domain"/>
    <property type="match status" value="1"/>
</dbReference>
<name>A0A2A8C6K8_9BACI</name>
<dbReference type="PANTHER" id="PTHR30627">
    <property type="entry name" value="PEPTIDOGLYCAN D,D-TRANSPEPTIDASE"/>
    <property type="match status" value="1"/>
</dbReference>
<comment type="similarity">
    <text evidence="3">Belongs to the transpeptidase family.</text>
</comment>
<dbReference type="EC" id="3.4.16.4" evidence="4"/>
<evidence type="ECO:0000256" key="1">
    <source>
        <dbReference type="ARBA" id="ARBA00004370"/>
    </source>
</evidence>
<proteinExistence type="inferred from homology"/>
<dbReference type="SUPFAM" id="SSF56601">
    <property type="entry name" value="beta-lactamase/transpeptidase-like"/>
    <property type="match status" value="1"/>
</dbReference>
<comment type="catalytic activity">
    <reaction evidence="6">
        <text>Preferential cleavage: (Ac)2-L-Lys-D-Ala-|-D-Ala. Also transpeptidation of peptidyl-alanyl moieties that are N-acyl substituents of D-alanine.</text>
        <dbReference type="EC" id="3.4.16.4"/>
    </reaction>
</comment>
<organism evidence="9 10">
    <name type="scientific">Bacillus pseudomycoides</name>
    <dbReference type="NCBI Taxonomy" id="64104"/>
    <lineage>
        <taxon>Bacteria</taxon>
        <taxon>Bacillati</taxon>
        <taxon>Bacillota</taxon>
        <taxon>Bacilli</taxon>
        <taxon>Bacillales</taxon>
        <taxon>Bacillaceae</taxon>
        <taxon>Bacillus</taxon>
        <taxon>Bacillus cereus group</taxon>
    </lineage>
</organism>
<comment type="subcellular location">
    <subcellularLocation>
        <location evidence="1">Membrane</location>
    </subcellularLocation>
</comment>